<feature type="region of interest" description="Disordered" evidence="1">
    <location>
        <begin position="1"/>
        <end position="27"/>
    </location>
</feature>
<feature type="region of interest" description="Disordered" evidence="1">
    <location>
        <begin position="1194"/>
        <end position="1232"/>
    </location>
</feature>
<feature type="region of interest" description="Disordered" evidence="1">
    <location>
        <begin position="258"/>
        <end position="320"/>
    </location>
</feature>
<name>A0A564YIQ0_HYMDI</name>
<organism evidence="2 3">
    <name type="scientific">Hymenolepis diminuta</name>
    <name type="common">Rat tapeworm</name>
    <dbReference type="NCBI Taxonomy" id="6216"/>
    <lineage>
        <taxon>Eukaryota</taxon>
        <taxon>Metazoa</taxon>
        <taxon>Spiralia</taxon>
        <taxon>Lophotrochozoa</taxon>
        <taxon>Platyhelminthes</taxon>
        <taxon>Cestoda</taxon>
        <taxon>Eucestoda</taxon>
        <taxon>Cyclophyllidea</taxon>
        <taxon>Hymenolepididae</taxon>
        <taxon>Hymenolepis</taxon>
    </lineage>
</organism>
<dbReference type="AlphaFoldDB" id="A0A564YIQ0"/>
<feature type="compositionally biased region" description="Polar residues" evidence="1">
    <location>
        <begin position="719"/>
        <end position="730"/>
    </location>
</feature>
<feature type="region of interest" description="Disordered" evidence="1">
    <location>
        <begin position="572"/>
        <end position="732"/>
    </location>
</feature>
<feature type="compositionally biased region" description="Polar residues" evidence="1">
    <location>
        <begin position="595"/>
        <end position="639"/>
    </location>
</feature>
<sequence>MEQRKSYSHPSKEVEVTADPNTNTSPNAASFDRLISKSILQGLSHLPKLPGDVKEVNVDNFISFTPNINVSVPQKPHDSNYSLLRAKEGSPRHGHGVLLGALMRSIKSLRNEIVNNSPPLPPNQGTLKGLLMRNLCFTDMLLADQRRLVKRYYHLCNATEEYAPTTSPPGKARTDEVRQCAKGRNNTLGSSKNNGVVPNLMGRDGPETEDPNEIVPKFKCGEDVEITPATSPQVSPNKLSANPSELLDIKLSWFAQQNRTKSANNSRIPGADRISEEAERGYDSSSTTDLEVEEDDSTTGLSSEPSDIYLSGESNTSPVDINLQMDGLEIDHPASPQQNAPVAKSNTALNHDRSQQKPYSGSFNPTDLLSELRSRLSAARNANNSASDSYVSEIKKILYALKRNHAREDSSASISPPNRIKSSDVLEIARIFALLLKFYGLTPETKDMNDVAREISRILLSEKCESNSMPPKPAKGIANIAIHVEDLRNLVLSPGNGSNSANIPNAKSGSSEMNSVVVDLHNRASQFGSTLPAWSGGINFAGNNEKTTATLNHQESDMKCVELANHVNDARFSQSKEISPASATPRIDGKLVDQSKPQASEKANLNKGNVISATSELLDRNFSSEPGRNSPNTNPNTQKSDVEIGNETDLGRSSHASPINRDSTKNAELHDDSASESNSRGREKKADATRSQEPEVASHGSEHRVTQGGVPNLTVVLDDSSSINSDPESMSSFSTDTFDFAEVSSSGDDRLSPASVSGVPDIDGNLNSSVKTFCANVVNLEENGSANFTPKCNSVQIENNAGSLQEQETISTCNQGHEADAAGALVNEDVFPCRIPELECFAATSKVNCFRDFVSPLNCGGSEDFVLTSNCREPVTRGVDPAHVSLAPEDDKCLLFEGPMHKGVPVTSDLNGFTDYVSPVGNGKPEYYTTTTNKQEPATVGTVNMVHFNGYPWMNNLTNFGKAPLAAYSPHEIELGAANAIYPGPFHLPVNWIAPAYAPFASEYNRCFSYGAPWQEYHRGYWDANNYAINTIYQKPEVKAGVAANYKTSMVSPTAIRRKYASCDSGNDRHLSFEVHNHDCSRANSEPNHFSGIDVLRNDRRSECFTATTSHQEHIPAHINVGDSSGVSQSQTYGTNSTLNSISTQQYRNEVTRANRASGFNSTSFSPINASSKRQHALGEVNFANLTNVLGRVSQSSTEPPKASKSSRAATSLSSSLYCENYPSDPSQMETV</sequence>
<feature type="region of interest" description="Disordered" evidence="1">
    <location>
        <begin position="183"/>
        <end position="215"/>
    </location>
</feature>
<dbReference type="Proteomes" id="UP000321570">
    <property type="component" value="Unassembled WGS sequence"/>
</dbReference>
<feature type="compositionally biased region" description="Basic and acidic residues" evidence="1">
    <location>
        <begin position="273"/>
        <end position="282"/>
    </location>
</feature>
<evidence type="ECO:0000313" key="2">
    <source>
        <dbReference type="EMBL" id="VUZ47145.1"/>
    </source>
</evidence>
<evidence type="ECO:0000256" key="1">
    <source>
        <dbReference type="SAM" id="MobiDB-lite"/>
    </source>
</evidence>
<feature type="compositionally biased region" description="Polar residues" evidence="1">
    <location>
        <begin position="184"/>
        <end position="196"/>
    </location>
</feature>
<feature type="compositionally biased region" description="Low complexity" evidence="1">
    <location>
        <begin position="1203"/>
        <end position="1217"/>
    </location>
</feature>
<keyword evidence="3" id="KW-1185">Reference proteome</keyword>
<proteinExistence type="predicted"/>
<evidence type="ECO:0000313" key="3">
    <source>
        <dbReference type="Proteomes" id="UP000321570"/>
    </source>
</evidence>
<protein>
    <submittedName>
        <fullName evidence="2">Uncharacterized protein</fullName>
    </submittedName>
</protein>
<gene>
    <name evidence="2" type="ORF">WMSIL1_LOCUS6687</name>
</gene>
<dbReference type="EMBL" id="CABIJS010000222">
    <property type="protein sequence ID" value="VUZ47145.1"/>
    <property type="molecule type" value="Genomic_DNA"/>
</dbReference>
<feature type="compositionally biased region" description="Basic and acidic residues" evidence="1">
    <location>
        <begin position="1"/>
        <end position="15"/>
    </location>
</feature>
<accession>A0A564YIQ0</accession>
<feature type="compositionally biased region" description="Basic and acidic residues" evidence="1">
    <location>
        <begin position="662"/>
        <end position="693"/>
    </location>
</feature>
<reference evidence="2 3" key="1">
    <citation type="submission" date="2019-07" db="EMBL/GenBank/DDBJ databases">
        <authorList>
            <person name="Jastrzebski P J."/>
            <person name="Paukszto L."/>
            <person name="Jastrzebski P J."/>
        </authorList>
    </citation>
    <scope>NUCLEOTIDE SEQUENCE [LARGE SCALE GENOMIC DNA]</scope>
    <source>
        <strain evidence="2 3">WMS-il1</strain>
    </source>
</reference>
<feature type="compositionally biased region" description="Polar residues" evidence="1">
    <location>
        <begin position="258"/>
        <end position="267"/>
    </location>
</feature>